<feature type="signal peptide" evidence="1">
    <location>
        <begin position="1"/>
        <end position="26"/>
    </location>
</feature>
<dbReference type="RefSeq" id="WP_189998551.1">
    <property type="nucleotide sequence ID" value="NZ_BNCB01000022.1"/>
</dbReference>
<gene>
    <name evidence="2" type="ORF">Srubr_08400</name>
</gene>
<keyword evidence="3" id="KW-1185">Reference proteome</keyword>
<dbReference type="Proteomes" id="UP000646738">
    <property type="component" value="Unassembled WGS sequence"/>
</dbReference>
<accession>A0ABQ3R563</accession>
<evidence type="ECO:0000313" key="2">
    <source>
        <dbReference type="EMBL" id="GHI50994.1"/>
    </source>
</evidence>
<sequence>MKGKIASLAGAVAVGALMMASGTAHAAAQNFDIYTTDANRGGNAWGTLVTGAAWNECSYAKLKDDANNALSDNAADGRAAVAWLVYTRCSDGVTEKTLLGRAGGSGTVVPLSTAPEYDVRNAKVMVCLTDALYCRSSR</sequence>
<reference evidence="3" key="1">
    <citation type="submission" date="2023-07" db="EMBL/GenBank/DDBJ databases">
        <title>Whole genome shotgun sequence of Streptomyces achromogenes subsp. rubradiris NBRC 14000.</title>
        <authorList>
            <person name="Komaki H."/>
            <person name="Tamura T."/>
        </authorList>
    </citation>
    <scope>NUCLEOTIDE SEQUENCE [LARGE SCALE GENOMIC DNA]</scope>
    <source>
        <strain evidence="3">NBRC 14000</strain>
    </source>
</reference>
<organism evidence="2 3">
    <name type="scientific">Streptomyces rubradiris</name>
    <name type="common">Streptomyces achromogenes subsp. rubradiris</name>
    <dbReference type="NCBI Taxonomy" id="285531"/>
    <lineage>
        <taxon>Bacteria</taxon>
        <taxon>Bacillati</taxon>
        <taxon>Actinomycetota</taxon>
        <taxon>Actinomycetes</taxon>
        <taxon>Kitasatosporales</taxon>
        <taxon>Streptomycetaceae</taxon>
        <taxon>Streptomyces</taxon>
    </lineage>
</organism>
<protein>
    <recommendedName>
        <fullName evidence="4">DUF732 domain-containing protein</fullName>
    </recommendedName>
</protein>
<name>A0ABQ3R563_STRRR</name>
<dbReference type="EMBL" id="BNEA01000001">
    <property type="protein sequence ID" value="GHI50994.1"/>
    <property type="molecule type" value="Genomic_DNA"/>
</dbReference>
<evidence type="ECO:0000313" key="3">
    <source>
        <dbReference type="Proteomes" id="UP000646738"/>
    </source>
</evidence>
<evidence type="ECO:0008006" key="4">
    <source>
        <dbReference type="Google" id="ProtNLM"/>
    </source>
</evidence>
<keyword evidence="1" id="KW-0732">Signal</keyword>
<evidence type="ECO:0000256" key="1">
    <source>
        <dbReference type="SAM" id="SignalP"/>
    </source>
</evidence>
<proteinExistence type="predicted"/>
<feature type="chain" id="PRO_5046808641" description="DUF732 domain-containing protein" evidence="1">
    <location>
        <begin position="27"/>
        <end position="138"/>
    </location>
</feature>
<comment type="caution">
    <text evidence="2">The sequence shown here is derived from an EMBL/GenBank/DDBJ whole genome shotgun (WGS) entry which is preliminary data.</text>
</comment>